<gene>
    <name evidence="13" type="ORF">U472_14760</name>
</gene>
<evidence type="ECO:0000256" key="8">
    <source>
        <dbReference type="ARBA" id="ARBA00023136"/>
    </source>
</evidence>
<comment type="subcellular location">
    <subcellularLocation>
        <location evidence="1">Cell inner membrane</location>
        <topology evidence="1">Peripheral membrane protein</topology>
        <orientation evidence="1">Cytoplasmic side</orientation>
    </subcellularLocation>
</comment>
<dbReference type="Proteomes" id="UP000093514">
    <property type="component" value="Unassembled WGS sequence"/>
</dbReference>
<keyword evidence="5" id="KW-0328">Glycosyltransferase</keyword>
<dbReference type="Pfam" id="PF01075">
    <property type="entry name" value="Glyco_transf_9"/>
    <property type="match status" value="1"/>
</dbReference>
<dbReference type="PANTHER" id="PTHR30160:SF1">
    <property type="entry name" value="LIPOPOLYSACCHARIDE 1,2-N-ACETYLGLUCOSAMINETRANSFERASE-RELATED"/>
    <property type="match status" value="1"/>
</dbReference>
<evidence type="ECO:0000313" key="14">
    <source>
        <dbReference type="Proteomes" id="UP000093514"/>
    </source>
</evidence>
<dbReference type="SUPFAM" id="SSF53756">
    <property type="entry name" value="UDP-Glycosyltransferase/glycogen phosphorylase"/>
    <property type="match status" value="1"/>
</dbReference>
<organism evidence="13 14">
    <name type="scientific">Orenia metallireducens</name>
    <dbReference type="NCBI Taxonomy" id="1413210"/>
    <lineage>
        <taxon>Bacteria</taxon>
        <taxon>Bacillati</taxon>
        <taxon>Bacillota</taxon>
        <taxon>Clostridia</taxon>
        <taxon>Halanaerobiales</taxon>
        <taxon>Halobacteroidaceae</taxon>
        <taxon>Orenia</taxon>
    </lineage>
</organism>
<dbReference type="InterPro" id="IPR002201">
    <property type="entry name" value="Glyco_trans_9"/>
</dbReference>
<evidence type="ECO:0000256" key="5">
    <source>
        <dbReference type="ARBA" id="ARBA00022676"/>
    </source>
</evidence>
<dbReference type="GO" id="GO:0008713">
    <property type="term" value="F:ADP-heptose-lipopolysaccharide heptosyltransferase activity"/>
    <property type="evidence" value="ECO:0007669"/>
    <property type="project" value="TreeGrafter"/>
</dbReference>
<comment type="pathway">
    <text evidence="2">Bacterial outer membrane biogenesis; LPS core biosynthesis.</text>
</comment>
<evidence type="ECO:0000256" key="7">
    <source>
        <dbReference type="ARBA" id="ARBA00022985"/>
    </source>
</evidence>
<keyword evidence="3" id="KW-1003">Cell membrane</keyword>
<keyword evidence="7" id="KW-0448">Lipopolysaccharide biosynthesis</keyword>
<sequence length="347" mass="38979">MKILLIRLSAIGDVIHALPVAKATRERYPKAEITWIVEDKAKDLVIGNPNIDNIIILPKKEWKREFKDKKWSTLKKARSFFKELQKHQFDIALDVHGLFKSALTAYLSGAKKRVGPANGREGSTLFYQQKVNLPTEEIHQIDRNLQIAQGIDVQADDVDFDIILLPEEKRRVAQILEELGIEDKRVLVTINPYTSWSSKNWLNQRWAEVADNLIKNLNCEVIFTGGPADRAGVNEIIDLMKERSHNLAGKTNLKELAGIYDRADLFIGCDTGPMHLAAAMGTSVIALFGPTNPKTHGPYGDNNIVLRGDTQCKCCWKRVCQHDKECMKAIGVADLLGAVNLMLRSET</sequence>
<evidence type="ECO:0000256" key="2">
    <source>
        <dbReference type="ARBA" id="ARBA00004713"/>
    </source>
</evidence>
<dbReference type="RefSeq" id="WP_068719500.1">
    <property type="nucleotide sequence ID" value="NZ_LWDV01000010.1"/>
</dbReference>
<dbReference type="EC" id="2.4.99.23" evidence="9"/>
<evidence type="ECO:0000256" key="11">
    <source>
        <dbReference type="ARBA" id="ARBA00044330"/>
    </source>
</evidence>
<reference evidence="13 14" key="2">
    <citation type="submission" date="2016-08" db="EMBL/GenBank/DDBJ databases">
        <title>Orenia metallireducens sp. nov. strain Z6, a Novel Metal-reducing Firmicute from the Deep Subsurface.</title>
        <authorList>
            <person name="Maxim B.I."/>
            <person name="Kenneth K."/>
            <person name="Flynn T.M."/>
            <person name="Oloughlin E.J."/>
            <person name="Locke R.A."/>
            <person name="Weber J.R."/>
            <person name="Egan S.M."/>
            <person name="Mackie R.I."/>
            <person name="Cann I.K."/>
        </authorList>
    </citation>
    <scope>NUCLEOTIDE SEQUENCE [LARGE SCALE GENOMIC DNA]</scope>
    <source>
        <strain evidence="13 14">Z6</strain>
    </source>
</reference>
<evidence type="ECO:0000256" key="6">
    <source>
        <dbReference type="ARBA" id="ARBA00022679"/>
    </source>
</evidence>
<dbReference type="InterPro" id="IPR011908">
    <property type="entry name" value="LipoPS_heptosylTferase-I"/>
</dbReference>
<dbReference type="GO" id="GO:0005829">
    <property type="term" value="C:cytosol"/>
    <property type="evidence" value="ECO:0007669"/>
    <property type="project" value="TreeGrafter"/>
</dbReference>
<dbReference type="Gene3D" id="3.40.50.2000">
    <property type="entry name" value="Glycogen Phosphorylase B"/>
    <property type="match status" value="2"/>
</dbReference>
<evidence type="ECO:0000313" key="13">
    <source>
        <dbReference type="EMBL" id="OCL25588.1"/>
    </source>
</evidence>
<keyword evidence="4" id="KW-0997">Cell inner membrane</keyword>
<dbReference type="PANTHER" id="PTHR30160">
    <property type="entry name" value="TETRAACYLDISACCHARIDE 4'-KINASE-RELATED"/>
    <property type="match status" value="1"/>
</dbReference>
<keyword evidence="14" id="KW-1185">Reference proteome</keyword>
<dbReference type="OrthoDB" id="9797795at2"/>
<evidence type="ECO:0000256" key="4">
    <source>
        <dbReference type="ARBA" id="ARBA00022519"/>
    </source>
</evidence>
<dbReference type="CDD" id="cd03789">
    <property type="entry name" value="GT9_LPS_heptosyltransferase"/>
    <property type="match status" value="1"/>
</dbReference>
<evidence type="ECO:0000256" key="1">
    <source>
        <dbReference type="ARBA" id="ARBA00004515"/>
    </source>
</evidence>
<comment type="catalytic activity">
    <reaction evidence="12">
        <text>an alpha-Kdo-(2-&gt;4)-alpha-Kdo-(2-&gt;6)-lipid A + ADP-L-glycero-beta-D-manno-heptose = an L-alpha-D-Hep-(1-&gt;5)-[alpha-Kdo-(2-&gt;4)]-alpha-Kdo-(2-&gt;6)-lipid A + ADP + H(+)</text>
        <dbReference type="Rhea" id="RHEA:74067"/>
        <dbReference type="ChEBI" id="CHEBI:15378"/>
        <dbReference type="ChEBI" id="CHEBI:61506"/>
        <dbReference type="ChEBI" id="CHEBI:176431"/>
        <dbReference type="ChEBI" id="CHEBI:193068"/>
        <dbReference type="ChEBI" id="CHEBI:456216"/>
        <dbReference type="EC" id="2.4.99.23"/>
    </reaction>
</comment>
<evidence type="ECO:0000256" key="10">
    <source>
        <dbReference type="ARBA" id="ARBA00044190"/>
    </source>
</evidence>
<dbReference type="InterPro" id="IPR051199">
    <property type="entry name" value="LPS_LOS_Heptosyltrfase"/>
</dbReference>
<keyword evidence="6 13" id="KW-0808">Transferase</keyword>
<comment type="caution">
    <text evidence="13">The sequence shown here is derived from an EMBL/GenBank/DDBJ whole genome shotgun (WGS) entry which is preliminary data.</text>
</comment>
<evidence type="ECO:0000256" key="12">
    <source>
        <dbReference type="ARBA" id="ARBA00049201"/>
    </source>
</evidence>
<evidence type="ECO:0000256" key="9">
    <source>
        <dbReference type="ARBA" id="ARBA00044041"/>
    </source>
</evidence>
<name>A0A1C0A628_9FIRM</name>
<accession>A0A1C0A628</accession>
<keyword evidence="8" id="KW-0472">Membrane</keyword>
<reference evidence="14" key="1">
    <citation type="submission" date="2016-07" db="EMBL/GenBank/DDBJ databases">
        <authorList>
            <person name="Florea S."/>
            <person name="Webb J.S."/>
            <person name="Jaromczyk J."/>
            <person name="Schardl C.L."/>
        </authorList>
    </citation>
    <scope>NUCLEOTIDE SEQUENCE [LARGE SCALE GENOMIC DNA]</scope>
    <source>
        <strain evidence="14">Z6</strain>
    </source>
</reference>
<evidence type="ECO:0000256" key="3">
    <source>
        <dbReference type="ARBA" id="ARBA00022475"/>
    </source>
</evidence>
<protein>
    <recommendedName>
        <fullName evidence="10">Lipopolysaccharide heptosyltransferase 1</fullName>
        <ecNumber evidence="9">2.4.99.23</ecNumber>
    </recommendedName>
    <alternativeName>
        <fullName evidence="11">ADP-heptose:lipopolysaccharide heptosyltransferase I</fullName>
    </alternativeName>
</protein>
<dbReference type="NCBIfam" id="TIGR02193">
    <property type="entry name" value="heptsyl_trn_I"/>
    <property type="match status" value="1"/>
</dbReference>
<dbReference type="GO" id="GO:0005886">
    <property type="term" value="C:plasma membrane"/>
    <property type="evidence" value="ECO:0007669"/>
    <property type="project" value="UniProtKB-SubCell"/>
</dbReference>
<proteinExistence type="predicted"/>
<dbReference type="GO" id="GO:0009244">
    <property type="term" value="P:lipopolysaccharide core region biosynthetic process"/>
    <property type="evidence" value="ECO:0007669"/>
    <property type="project" value="InterPro"/>
</dbReference>
<dbReference type="EMBL" id="LWDV01000010">
    <property type="protein sequence ID" value="OCL25588.1"/>
    <property type="molecule type" value="Genomic_DNA"/>
</dbReference>
<dbReference type="AlphaFoldDB" id="A0A1C0A628"/>